<evidence type="ECO:0000259" key="9">
    <source>
        <dbReference type="PROSITE" id="PS50893"/>
    </source>
</evidence>
<name>L0E9L4_THECK</name>
<dbReference type="GO" id="GO:0006865">
    <property type="term" value="P:amino acid transport"/>
    <property type="evidence" value="ECO:0007669"/>
    <property type="project" value="UniProtKB-KW"/>
</dbReference>
<sequence>MRLPGGVGLIILDNLCKSYGSGKHAVTVIDHVSMEVTKGEIFGIIGQSGAGKSTLLRCVNLLARPDSGSVTVGGVELTRLNTRELQAQRRKIGMIFQHFNLLSTLTARDNVAFPLRLEGLSRQEIRRRADELLEMVGMSAHADKYPAQLSGGQKQRIGIARALAGRPDVLLCDEATSALDQETTRSVLALLQDINRKLGVTILLVTHEIEVVRAICDRVAVMQRGQIVESGRTADLLLRPGHPATRELLRQTEDPDGGDASGSDAGGTIIRVLYSGDSAGKPALSEAVRGTSVQFVILHGTVSRIRDVPYGRMTIRLTGPSGETASVISRLREQGWEVETPDVL</sequence>
<keyword evidence="11" id="KW-1185">Reference proteome</keyword>
<dbReference type="CDD" id="cd03258">
    <property type="entry name" value="ABC_MetN_methionine_transporter"/>
    <property type="match status" value="1"/>
</dbReference>
<dbReference type="Proteomes" id="UP000010795">
    <property type="component" value="Chromosome"/>
</dbReference>
<dbReference type="HOGENOM" id="CLU_000604_1_3_9"/>
<dbReference type="AlphaFoldDB" id="L0E9L4"/>
<organism evidence="10 11">
    <name type="scientific">Thermobacillus composti (strain DSM 18247 / JCM 13945 / KWC4)</name>
    <dbReference type="NCBI Taxonomy" id="717605"/>
    <lineage>
        <taxon>Bacteria</taxon>
        <taxon>Bacillati</taxon>
        <taxon>Bacillota</taxon>
        <taxon>Bacilli</taxon>
        <taxon>Bacillales</taxon>
        <taxon>Paenibacillaceae</taxon>
        <taxon>Thermobacillus</taxon>
    </lineage>
</organism>
<gene>
    <name evidence="10" type="ordered locus">Theco_0799</name>
</gene>
<keyword evidence="8" id="KW-0472">Membrane</keyword>
<evidence type="ECO:0000256" key="6">
    <source>
        <dbReference type="ARBA" id="ARBA00022967"/>
    </source>
</evidence>
<dbReference type="GO" id="GO:0005886">
    <property type="term" value="C:plasma membrane"/>
    <property type="evidence" value="ECO:0007669"/>
    <property type="project" value="UniProtKB-ARBA"/>
</dbReference>
<keyword evidence="6" id="KW-1278">Translocase</keyword>
<dbReference type="PROSITE" id="PS50893">
    <property type="entry name" value="ABC_TRANSPORTER_2"/>
    <property type="match status" value="1"/>
</dbReference>
<dbReference type="SUPFAM" id="SSF52540">
    <property type="entry name" value="P-loop containing nucleoside triphosphate hydrolases"/>
    <property type="match status" value="1"/>
</dbReference>
<keyword evidence="5" id="KW-0067">ATP-binding</keyword>
<dbReference type="eggNOG" id="COG1135">
    <property type="taxonomic scope" value="Bacteria"/>
</dbReference>
<evidence type="ECO:0000256" key="5">
    <source>
        <dbReference type="ARBA" id="ARBA00022840"/>
    </source>
</evidence>
<keyword evidence="2" id="KW-0813">Transport</keyword>
<evidence type="ECO:0000256" key="4">
    <source>
        <dbReference type="ARBA" id="ARBA00022741"/>
    </source>
</evidence>
<dbReference type="SMART" id="SM00930">
    <property type="entry name" value="NIL"/>
    <property type="match status" value="1"/>
</dbReference>
<dbReference type="EMBL" id="CP003255">
    <property type="protein sequence ID" value="AGA56998.1"/>
    <property type="molecule type" value="Genomic_DNA"/>
</dbReference>
<evidence type="ECO:0000256" key="7">
    <source>
        <dbReference type="ARBA" id="ARBA00022970"/>
    </source>
</evidence>
<dbReference type="FunFam" id="3.40.50.300:FF:000056">
    <property type="entry name" value="Cell division ATP-binding protein FtsE"/>
    <property type="match status" value="1"/>
</dbReference>
<dbReference type="SUPFAM" id="SSF55021">
    <property type="entry name" value="ACT-like"/>
    <property type="match status" value="1"/>
</dbReference>
<dbReference type="PANTHER" id="PTHR43166">
    <property type="entry name" value="AMINO ACID IMPORT ATP-BINDING PROTEIN"/>
    <property type="match status" value="1"/>
</dbReference>
<proteinExistence type="inferred from homology"/>
<dbReference type="GO" id="GO:0016887">
    <property type="term" value="F:ATP hydrolysis activity"/>
    <property type="evidence" value="ECO:0007669"/>
    <property type="project" value="InterPro"/>
</dbReference>
<dbReference type="InterPro" id="IPR045865">
    <property type="entry name" value="ACT-like_dom_sf"/>
</dbReference>
<dbReference type="InterPro" id="IPR017871">
    <property type="entry name" value="ABC_transporter-like_CS"/>
</dbReference>
<keyword evidence="3" id="KW-1003">Cell membrane</keyword>
<dbReference type="GO" id="GO:0005524">
    <property type="term" value="F:ATP binding"/>
    <property type="evidence" value="ECO:0007669"/>
    <property type="project" value="UniProtKB-KW"/>
</dbReference>
<keyword evidence="7" id="KW-0029">Amino-acid transport</keyword>
<feature type="domain" description="ABC transporter" evidence="9">
    <location>
        <begin position="10"/>
        <end position="249"/>
    </location>
</feature>
<evidence type="ECO:0000256" key="2">
    <source>
        <dbReference type="ARBA" id="ARBA00022448"/>
    </source>
</evidence>
<dbReference type="SMART" id="SM00382">
    <property type="entry name" value="AAA"/>
    <property type="match status" value="1"/>
</dbReference>
<protein>
    <submittedName>
        <fullName evidence="10">ABC-type metal ion transport system, ATPase component</fullName>
    </submittedName>
</protein>
<accession>L0E9L4</accession>
<dbReference type="STRING" id="717605.Theco_0799"/>
<dbReference type="Pfam" id="PF09383">
    <property type="entry name" value="NIL"/>
    <property type="match status" value="1"/>
</dbReference>
<evidence type="ECO:0000256" key="3">
    <source>
        <dbReference type="ARBA" id="ARBA00022475"/>
    </source>
</evidence>
<dbReference type="KEGG" id="tco:Theco_0799"/>
<dbReference type="Pfam" id="PF00005">
    <property type="entry name" value="ABC_tran"/>
    <property type="match status" value="1"/>
</dbReference>
<dbReference type="Gene3D" id="3.40.50.300">
    <property type="entry name" value="P-loop containing nucleotide triphosphate hydrolases"/>
    <property type="match status" value="1"/>
</dbReference>
<evidence type="ECO:0000256" key="1">
    <source>
        <dbReference type="ARBA" id="ARBA00005417"/>
    </source>
</evidence>
<reference evidence="11" key="1">
    <citation type="submission" date="2012-01" db="EMBL/GenBank/DDBJ databases">
        <title>Complete sequence of chromosome of Thermobacillus composti KWC4.</title>
        <authorList>
            <person name="Lucas S."/>
            <person name="Han J."/>
            <person name="Lapidus A."/>
            <person name="Cheng J.-F."/>
            <person name="Goodwin L."/>
            <person name="Pitluck S."/>
            <person name="Peters L."/>
            <person name="Ovchinnikova G."/>
            <person name="Teshima H."/>
            <person name="Detter J.C."/>
            <person name="Han C."/>
            <person name="Tapia R."/>
            <person name="Land M."/>
            <person name="Hauser L."/>
            <person name="Kyrpides N."/>
            <person name="Ivanova N."/>
            <person name="Pagani I."/>
            <person name="Anderson I."/>
            <person name="Woyke T."/>
        </authorList>
    </citation>
    <scope>NUCLEOTIDE SEQUENCE [LARGE SCALE GENOMIC DNA]</scope>
    <source>
        <strain evidence="11">DSM 18247 / JCM 13945 / KWC4</strain>
    </source>
</reference>
<dbReference type="InterPro" id="IPR003593">
    <property type="entry name" value="AAA+_ATPase"/>
</dbReference>
<dbReference type="InterPro" id="IPR018449">
    <property type="entry name" value="NIL_domain"/>
</dbReference>
<evidence type="ECO:0000313" key="11">
    <source>
        <dbReference type="Proteomes" id="UP000010795"/>
    </source>
</evidence>
<evidence type="ECO:0000256" key="8">
    <source>
        <dbReference type="ARBA" id="ARBA00023136"/>
    </source>
</evidence>
<comment type="similarity">
    <text evidence="1">Belongs to the ABC transporter superfamily.</text>
</comment>
<dbReference type="InterPro" id="IPR050086">
    <property type="entry name" value="MetN_ABC_transporter-like"/>
</dbReference>
<dbReference type="PROSITE" id="PS00211">
    <property type="entry name" value="ABC_TRANSPORTER_1"/>
    <property type="match status" value="1"/>
</dbReference>
<dbReference type="InterPro" id="IPR041701">
    <property type="entry name" value="MetN_ABC"/>
</dbReference>
<evidence type="ECO:0000313" key="10">
    <source>
        <dbReference type="EMBL" id="AGA56998.1"/>
    </source>
</evidence>
<keyword evidence="4" id="KW-0547">Nucleotide-binding</keyword>
<dbReference type="InterPro" id="IPR027417">
    <property type="entry name" value="P-loop_NTPase"/>
</dbReference>
<dbReference type="Gene3D" id="3.30.70.260">
    <property type="match status" value="1"/>
</dbReference>
<dbReference type="InterPro" id="IPR003439">
    <property type="entry name" value="ABC_transporter-like_ATP-bd"/>
</dbReference>
<dbReference type="PANTHER" id="PTHR43166:SF30">
    <property type="entry name" value="METHIONINE IMPORT ATP-BINDING PROTEIN METN"/>
    <property type="match status" value="1"/>
</dbReference>